<dbReference type="RefSeq" id="WP_095042774.1">
    <property type="nucleotide sequence ID" value="NZ_LN890655.1"/>
</dbReference>
<keyword evidence="1" id="KW-1133">Transmembrane helix</keyword>
<evidence type="ECO:0000313" key="2">
    <source>
        <dbReference type="EMBL" id="CUS03253.2"/>
    </source>
</evidence>
<evidence type="ECO:0008006" key="4">
    <source>
        <dbReference type="Google" id="ProtNLM"/>
    </source>
</evidence>
<gene>
    <name evidence="2" type="ORF">CFX0092_A1375</name>
</gene>
<proteinExistence type="predicted"/>
<feature type="transmembrane region" description="Helical" evidence="1">
    <location>
        <begin position="356"/>
        <end position="374"/>
    </location>
</feature>
<evidence type="ECO:0000256" key="1">
    <source>
        <dbReference type="SAM" id="Phobius"/>
    </source>
</evidence>
<organism evidence="2 3">
    <name type="scientific">Candidatus Promineifilum breve</name>
    <dbReference type="NCBI Taxonomy" id="1806508"/>
    <lineage>
        <taxon>Bacteria</taxon>
        <taxon>Bacillati</taxon>
        <taxon>Chloroflexota</taxon>
        <taxon>Ardenticatenia</taxon>
        <taxon>Candidatus Promineifilales</taxon>
        <taxon>Candidatus Promineifilaceae</taxon>
        <taxon>Candidatus Promineifilum</taxon>
    </lineage>
</organism>
<feature type="transmembrane region" description="Helical" evidence="1">
    <location>
        <begin position="272"/>
        <end position="299"/>
    </location>
</feature>
<keyword evidence="1" id="KW-0812">Transmembrane</keyword>
<keyword evidence="1" id="KW-0472">Membrane</keyword>
<feature type="transmembrane region" description="Helical" evidence="1">
    <location>
        <begin position="311"/>
        <end position="335"/>
    </location>
</feature>
<evidence type="ECO:0000313" key="3">
    <source>
        <dbReference type="Proteomes" id="UP000215027"/>
    </source>
</evidence>
<feature type="transmembrane region" description="Helical" evidence="1">
    <location>
        <begin position="380"/>
        <end position="399"/>
    </location>
</feature>
<dbReference type="KEGG" id="pbf:CFX0092_A1375"/>
<name>A0A170PFK2_9CHLR</name>
<protein>
    <recommendedName>
        <fullName evidence="4">Polymer-forming cytoskeletal protein</fullName>
    </recommendedName>
</protein>
<reference evidence="2" key="1">
    <citation type="submission" date="2016-01" db="EMBL/GenBank/DDBJ databases">
        <authorList>
            <person name="Mcilroy J.S."/>
            <person name="Karst M S."/>
            <person name="Albertsen M."/>
        </authorList>
    </citation>
    <scope>NUCLEOTIDE SEQUENCE</scope>
    <source>
        <strain evidence="2">Cfx-K</strain>
    </source>
</reference>
<dbReference type="AlphaFoldDB" id="A0A170PFK2"/>
<dbReference type="Proteomes" id="UP000215027">
    <property type="component" value="Chromosome I"/>
</dbReference>
<dbReference type="EMBL" id="LN890655">
    <property type="protein sequence ID" value="CUS03253.2"/>
    <property type="molecule type" value="Genomic_DNA"/>
</dbReference>
<accession>A0A170PFK2</accession>
<sequence>MRHLSISSKPARGLLILVLVLLGLALAPRSSLAQSIIQGNQLDADVVIDNDVIMSGDTVTLSGTVQGNAFVSGRDIVVDGTVEGSLFAIGQRVTINGTVGGGAYVIAVSSRFGSAGEVGQNLYFLGVSFVSERGSQVGRDLVGLSLGAILQGSIGRDTQLIAGLLQFLNLFFDFAIGPTPPPLVAGITGRAPGLGQFILPGDIVIDVIGQTIDTTQPAQPTQGELVGNWFLDRWRELLPLLLVSLIGYRFLRGRLEESAAVLRHRPLPALGIGLVGLVLSGAIVGAFILVFILILMTGIWVGRFTFWNISWLLWSVAFPFTAFVFAVFMVFLNYGTKTITSYALTTYVFDRFGARAGRLRWLLLILGLIIYVMLRAIPTLGWVIAVVVTAWGIGAAWLARQNRRALAASVAAAAAVPVVPDPPTAVADDLIQ</sequence>
<keyword evidence="3" id="KW-1185">Reference proteome</keyword>